<dbReference type="AlphaFoldDB" id="A0A9Q0LFA0"/>
<dbReference type="OrthoDB" id="10261944at2759"/>
<keyword evidence="1" id="KW-1133">Transmembrane helix</keyword>
<protein>
    <submittedName>
        <fullName evidence="2">Uncharacterized protein</fullName>
    </submittedName>
</protein>
<keyword evidence="1" id="KW-0812">Transmembrane</keyword>
<feature type="transmembrane region" description="Helical" evidence="1">
    <location>
        <begin position="164"/>
        <end position="185"/>
    </location>
</feature>
<evidence type="ECO:0000313" key="2">
    <source>
        <dbReference type="EMBL" id="KAJ5071822.1"/>
    </source>
</evidence>
<feature type="transmembrane region" description="Helical" evidence="1">
    <location>
        <begin position="197"/>
        <end position="217"/>
    </location>
</feature>
<keyword evidence="3" id="KW-1185">Reference proteome</keyword>
<reference evidence="2" key="1">
    <citation type="submission" date="2022-10" db="EMBL/GenBank/DDBJ databases">
        <title>Novel sulphate-reducing endosymbionts in the free-living metamonad Anaeramoeba.</title>
        <authorList>
            <person name="Jerlstrom-Hultqvist J."/>
            <person name="Cepicka I."/>
            <person name="Gallot-Lavallee L."/>
            <person name="Salas-Leiva D."/>
            <person name="Curtis B.A."/>
            <person name="Zahonova K."/>
            <person name="Pipaliya S."/>
            <person name="Dacks J."/>
            <person name="Roger A.J."/>
        </authorList>
    </citation>
    <scope>NUCLEOTIDE SEQUENCE</scope>
    <source>
        <strain evidence="2">BMAN</strain>
    </source>
</reference>
<proteinExistence type="predicted"/>
<name>A0A9Q0LFA0_ANAIG</name>
<evidence type="ECO:0000313" key="3">
    <source>
        <dbReference type="Proteomes" id="UP001149090"/>
    </source>
</evidence>
<gene>
    <name evidence="2" type="ORF">M0811_09982</name>
</gene>
<accession>A0A9Q0LFA0</accession>
<evidence type="ECO:0000256" key="1">
    <source>
        <dbReference type="SAM" id="Phobius"/>
    </source>
</evidence>
<organism evidence="2 3">
    <name type="scientific">Anaeramoeba ignava</name>
    <name type="common">Anaerobic marine amoeba</name>
    <dbReference type="NCBI Taxonomy" id="1746090"/>
    <lineage>
        <taxon>Eukaryota</taxon>
        <taxon>Metamonada</taxon>
        <taxon>Anaeramoebidae</taxon>
        <taxon>Anaeramoeba</taxon>
    </lineage>
</organism>
<dbReference type="Proteomes" id="UP001149090">
    <property type="component" value="Unassembled WGS sequence"/>
</dbReference>
<dbReference type="EMBL" id="JAPDFW010000085">
    <property type="protein sequence ID" value="KAJ5071822.1"/>
    <property type="molecule type" value="Genomic_DNA"/>
</dbReference>
<comment type="caution">
    <text evidence="2">The sequence shown here is derived from an EMBL/GenBank/DDBJ whole genome shotgun (WGS) entry which is preliminary data.</text>
</comment>
<keyword evidence="1" id="KW-0472">Membrane</keyword>
<sequence>MSTDNNSDNNNNNNQSLQKNLNEKSHTNLAEPLLSHSSDNELQIIDIENPPNQNQPQKRIDRINLGNSFNINVRCITVNPKNKYRTIELRDIIRVSPDDDISIISQEFMAAHPEIQTTGYFVLHRSLLFKTGTISSCRIEEGDEVELFNSQDQRAKYSNEGFSCIFWSSLAVMLGLILFITSWSYEFNENISAQGTLAMIGFVILIPSVIILTIGICQTNLCGESSFSGESWC</sequence>
<dbReference type="OMA" id="CPLERYL"/>